<dbReference type="AlphaFoldDB" id="A0A1N6ZA39"/>
<dbReference type="OrthoDB" id="56768at2"/>
<keyword evidence="1" id="KW-1133">Transmembrane helix</keyword>
<dbReference type="RefSeq" id="WP_045852276.1">
    <property type="nucleotide sequence ID" value="NZ_FTLX01000006.1"/>
</dbReference>
<dbReference type="STRING" id="1017273.SAMN05443094_106151"/>
<keyword evidence="1" id="KW-0812">Transmembrane</keyword>
<evidence type="ECO:0000256" key="1">
    <source>
        <dbReference type="SAM" id="Phobius"/>
    </source>
</evidence>
<organism evidence="2 3">
    <name type="scientific">Domibacillus enclensis</name>
    <dbReference type="NCBI Taxonomy" id="1017273"/>
    <lineage>
        <taxon>Bacteria</taxon>
        <taxon>Bacillati</taxon>
        <taxon>Bacillota</taxon>
        <taxon>Bacilli</taxon>
        <taxon>Bacillales</taxon>
        <taxon>Bacillaceae</taxon>
        <taxon>Domibacillus</taxon>
    </lineage>
</organism>
<reference evidence="2 3" key="1">
    <citation type="submission" date="2017-01" db="EMBL/GenBank/DDBJ databases">
        <authorList>
            <person name="Mah S.A."/>
            <person name="Swanson W.J."/>
            <person name="Moy G.W."/>
            <person name="Vacquier V.D."/>
        </authorList>
    </citation>
    <scope>NUCLEOTIDE SEQUENCE [LARGE SCALE GENOMIC DNA]</scope>
    <source>
        <strain evidence="2 3">NIO-1016</strain>
    </source>
</reference>
<evidence type="ECO:0000313" key="2">
    <source>
        <dbReference type="EMBL" id="SIR23684.1"/>
    </source>
</evidence>
<protein>
    <submittedName>
        <fullName evidence="2">Uncharacterized protein</fullName>
    </submittedName>
</protein>
<sequence>MKKHFYHLWREDPLLKVVFLGGGDVGLKDFAILSDGTVFKNPTFFRSLEQKLAKEQRILARRKQGAIQRKQPLAEAKNYQKQILMLIFLVAGCAIEKILLH</sequence>
<dbReference type="EMBL" id="FTLX01000006">
    <property type="protein sequence ID" value="SIR23684.1"/>
    <property type="molecule type" value="Genomic_DNA"/>
</dbReference>
<gene>
    <name evidence="2" type="ORF">SAMN05443094_106151</name>
</gene>
<dbReference type="Proteomes" id="UP000186385">
    <property type="component" value="Unassembled WGS sequence"/>
</dbReference>
<name>A0A1N6ZA39_9BACI</name>
<accession>A0A1N6ZA39</accession>
<evidence type="ECO:0000313" key="3">
    <source>
        <dbReference type="Proteomes" id="UP000186385"/>
    </source>
</evidence>
<feature type="transmembrane region" description="Helical" evidence="1">
    <location>
        <begin position="83"/>
        <end position="100"/>
    </location>
</feature>
<proteinExistence type="predicted"/>
<keyword evidence="1" id="KW-0472">Membrane</keyword>